<evidence type="ECO:0000313" key="6">
    <source>
        <dbReference type="EMBL" id="CDM36466.1"/>
    </source>
</evidence>
<dbReference type="InterPro" id="IPR001138">
    <property type="entry name" value="Zn2Cys6_DnaBD"/>
</dbReference>
<dbReference type="PROSITE" id="PS00463">
    <property type="entry name" value="ZN2_CY6_FUNGAL_1"/>
    <property type="match status" value="1"/>
</dbReference>
<evidence type="ECO:0000256" key="1">
    <source>
        <dbReference type="ARBA" id="ARBA00023015"/>
    </source>
</evidence>
<dbReference type="SUPFAM" id="SSF57701">
    <property type="entry name" value="Zn2/Cys6 DNA-binding domain"/>
    <property type="match status" value="1"/>
</dbReference>
<dbReference type="OMA" id="TIEVRHY"/>
<organism evidence="6 7">
    <name type="scientific">Penicillium roqueforti (strain FM164)</name>
    <dbReference type="NCBI Taxonomy" id="1365484"/>
    <lineage>
        <taxon>Eukaryota</taxon>
        <taxon>Fungi</taxon>
        <taxon>Dikarya</taxon>
        <taxon>Ascomycota</taxon>
        <taxon>Pezizomycotina</taxon>
        <taxon>Eurotiomycetes</taxon>
        <taxon>Eurotiomycetidae</taxon>
        <taxon>Eurotiales</taxon>
        <taxon>Aspergillaceae</taxon>
        <taxon>Penicillium</taxon>
    </lineage>
</organism>
<evidence type="ECO:0000256" key="3">
    <source>
        <dbReference type="ARBA" id="ARBA00023163"/>
    </source>
</evidence>
<dbReference type="InterPro" id="IPR036864">
    <property type="entry name" value="Zn2-C6_fun-type_DNA-bd_sf"/>
</dbReference>
<evidence type="ECO:0000256" key="4">
    <source>
        <dbReference type="ARBA" id="ARBA00023242"/>
    </source>
</evidence>
<reference evidence="6" key="1">
    <citation type="journal article" date="2014" name="Nat. Commun.">
        <title>Multiple recent horizontal transfers of a large genomic region in cheese making fungi.</title>
        <authorList>
            <person name="Cheeseman K."/>
            <person name="Ropars J."/>
            <person name="Renault P."/>
            <person name="Dupont J."/>
            <person name="Gouzy J."/>
            <person name="Branca A."/>
            <person name="Abraham A.L."/>
            <person name="Ceppi M."/>
            <person name="Conseiller E."/>
            <person name="Debuchy R."/>
            <person name="Malagnac F."/>
            <person name="Goarin A."/>
            <person name="Silar P."/>
            <person name="Lacoste S."/>
            <person name="Sallet E."/>
            <person name="Bensimon A."/>
            <person name="Giraud T."/>
            <person name="Brygoo Y."/>
        </authorList>
    </citation>
    <scope>NUCLEOTIDE SEQUENCE [LARGE SCALE GENOMIC DNA]</scope>
    <source>
        <strain evidence="6">FM164</strain>
    </source>
</reference>
<keyword evidence="2 6" id="KW-0238">DNA-binding</keyword>
<dbReference type="Gene3D" id="4.10.240.10">
    <property type="entry name" value="Zn(2)-C6 fungal-type DNA-binding domain"/>
    <property type="match status" value="1"/>
</dbReference>
<dbReference type="STRING" id="1365484.W6QKD6"/>
<keyword evidence="7" id="KW-1185">Reference proteome</keyword>
<dbReference type="SMART" id="SM00066">
    <property type="entry name" value="GAL4"/>
    <property type="match status" value="1"/>
</dbReference>
<accession>W6QKD6</accession>
<dbReference type="AlphaFoldDB" id="W6QKD6"/>
<keyword evidence="1" id="KW-0805">Transcription regulation</keyword>
<keyword evidence="4" id="KW-0539">Nucleus</keyword>
<dbReference type="PANTHER" id="PTHR37540:SF5">
    <property type="entry name" value="TRANSCRIPTION FACTOR DOMAIN-CONTAINING PROTEIN"/>
    <property type="match status" value="1"/>
</dbReference>
<dbReference type="GO" id="GO:0003677">
    <property type="term" value="F:DNA binding"/>
    <property type="evidence" value="ECO:0007669"/>
    <property type="project" value="UniProtKB-KW"/>
</dbReference>
<protein>
    <submittedName>
        <fullName evidence="6">Zn(2)-C6 fungal-type DNA-binding domain</fullName>
    </submittedName>
</protein>
<dbReference type="CDD" id="cd00067">
    <property type="entry name" value="GAL4"/>
    <property type="match status" value="1"/>
</dbReference>
<sequence>MRQSLRRSCDACAKSKSSCDLRTPRCSRCVKRQVECAYANEPSTGPATSGWQNGTSTSALDGSGTLTNYRFGSLDPFDSYPQTRLPREHVQRLIYSFLHKIAFQYYPLDLNATSNPFLISWWPLALGDPALFHVSLQTACLDEELLAQKGFQTSELLMADSVALLRRKVEYMSLAVQDGTMNSVITLATIEVRHYSTLVCYCVRIRTNP</sequence>
<evidence type="ECO:0000256" key="2">
    <source>
        <dbReference type="ARBA" id="ARBA00023125"/>
    </source>
</evidence>
<dbReference type="Pfam" id="PF00172">
    <property type="entry name" value="Zn_clus"/>
    <property type="match status" value="1"/>
</dbReference>
<dbReference type="GO" id="GO:0000981">
    <property type="term" value="F:DNA-binding transcription factor activity, RNA polymerase II-specific"/>
    <property type="evidence" value="ECO:0007669"/>
    <property type="project" value="InterPro"/>
</dbReference>
<evidence type="ECO:0000313" key="7">
    <source>
        <dbReference type="Proteomes" id="UP000030686"/>
    </source>
</evidence>
<dbReference type="GO" id="GO:0008270">
    <property type="term" value="F:zinc ion binding"/>
    <property type="evidence" value="ECO:0007669"/>
    <property type="project" value="InterPro"/>
</dbReference>
<dbReference type="OrthoDB" id="5376287at2759"/>
<evidence type="ECO:0000259" key="5">
    <source>
        <dbReference type="PROSITE" id="PS50048"/>
    </source>
</evidence>
<dbReference type="PANTHER" id="PTHR37540">
    <property type="entry name" value="TRANSCRIPTION FACTOR (ACR-2), PUTATIVE-RELATED-RELATED"/>
    <property type="match status" value="1"/>
</dbReference>
<dbReference type="Proteomes" id="UP000030686">
    <property type="component" value="Unassembled WGS sequence"/>
</dbReference>
<keyword evidence="3" id="KW-0804">Transcription</keyword>
<gene>
    <name evidence="6" type="ORF">PROQFM164_S05g000299</name>
</gene>
<dbReference type="EMBL" id="HG792019">
    <property type="protein sequence ID" value="CDM36466.1"/>
    <property type="molecule type" value="Genomic_DNA"/>
</dbReference>
<dbReference type="PROSITE" id="PS50048">
    <property type="entry name" value="ZN2_CY6_FUNGAL_2"/>
    <property type="match status" value="1"/>
</dbReference>
<feature type="domain" description="Zn(2)-C6 fungal-type" evidence="5">
    <location>
        <begin position="8"/>
        <end position="38"/>
    </location>
</feature>
<name>W6QKD6_PENRF</name>
<proteinExistence type="predicted"/>